<reference evidence="3 4" key="1">
    <citation type="submission" date="2023-04" db="EMBL/GenBank/DDBJ databases">
        <title>Genome of Basidiobolus ranarum AG-B5.</title>
        <authorList>
            <person name="Stajich J.E."/>
            <person name="Carter-House D."/>
            <person name="Gryganskyi A."/>
        </authorList>
    </citation>
    <scope>NUCLEOTIDE SEQUENCE [LARGE SCALE GENOMIC DNA]</scope>
    <source>
        <strain evidence="3 4">AG-B5</strain>
    </source>
</reference>
<comment type="caution">
    <text evidence="3">The sequence shown here is derived from an EMBL/GenBank/DDBJ whole genome shotgun (WGS) entry which is preliminary data.</text>
</comment>
<feature type="domain" description="Far11/STRP N-terminal" evidence="2">
    <location>
        <begin position="40"/>
        <end position="306"/>
    </location>
</feature>
<organism evidence="3 4">
    <name type="scientific">Basidiobolus ranarum</name>
    <dbReference type="NCBI Taxonomy" id="34480"/>
    <lineage>
        <taxon>Eukaryota</taxon>
        <taxon>Fungi</taxon>
        <taxon>Fungi incertae sedis</taxon>
        <taxon>Zoopagomycota</taxon>
        <taxon>Entomophthoromycotina</taxon>
        <taxon>Basidiobolomycetes</taxon>
        <taxon>Basidiobolales</taxon>
        <taxon>Basidiobolaceae</taxon>
        <taxon>Basidiobolus</taxon>
    </lineage>
</organism>
<dbReference type="EMBL" id="JASJQH010000039">
    <property type="protein sequence ID" value="KAK9768028.1"/>
    <property type="molecule type" value="Genomic_DNA"/>
</dbReference>
<evidence type="ECO:0000313" key="3">
    <source>
        <dbReference type="EMBL" id="KAK9768028.1"/>
    </source>
</evidence>
<dbReference type="Proteomes" id="UP001479436">
    <property type="component" value="Unassembled WGS sequence"/>
</dbReference>
<dbReference type="Pfam" id="PF07923">
    <property type="entry name" value="N1221"/>
    <property type="match status" value="1"/>
</dbReference>
<dbReference type="SMART" id="SM01292">
    <property type="entry name" value="N1221"/>
    <property type="match status" value="1"/>
</dbReference>
<sequence>MDLPFRSGSFNRRKKSLPPDSLTLSQLKQVIRQVPNKNKNVHYLFTYGDTDALPREFDDFFSYSEMNATLQLRHVMDEVKETDWTKRTSAERKDYIDVLLETLELKIGEIRYLAAKELQYIALGTFGECSTPNEHLKWIIENNKMLRSCGALVSFYQGLKLAYSNYEQIRDARPDPVDSKEDVKWLEEIGQAHSELELYLTLIYFLVETHCGEKKFGDELAALDTPILEFLFKILPAIKFTNGRNYCVKKLVLVVWKTLLAMLGGLIIYLCIIINHTSRRPLRLIIITFVSTHPSNFHLSSLTQRKIL</sequence>
<protein>
    <submittedName>
        <fullName evidence="3">Striatin-interacting protein 2</fullName>
    </submittedName>
</protein>
<dbReference type="PANTHER" id="PTHR13239">
    <property type="entry name" value="PROTEIN REQUIRED FOR HYPHAL ANASTOMOSIS HAM-2"/>
    <property type="match status" value="1"/>
</dbReference>
<name>A0ABR2X2L4_9FUNG</name>
<keyword evidence="1" id="KW-0472">Membrane</keyword>
<keyword evidence="4" id="KW-1185">Reference proteome</keyword>
<evidence type="ECO:0000313" key="4">
    <source>
        <dbReference type="Proteomes" id="UP001479436"/>
    </source>
</evidence>
<dbReference type="InterPro" id="IPR040185">
    <property type="entry name" value="Far11/STRP"/>
</dbReference>
<evidence type="ECO:0000256" key="1">
    <source>
        <dbReference type="SAM" id="Phobius"/>
    </source>
</evidence>
<keyword evidence="1" id="KW-0812">Transmembrane</keyword>
<gene>
    <name evidence="3" type="primary">STRIP2</name>
    <name evidence="3" type="ORF">K7432_001664</name>
</gene>
<dbReference type="InterPro" id="IPR012486">
    <property type="entry name" value="Far11/STRP_N"/>
</dbReference>
<feature type="transmembrane region" description="Helical" evidence="1">
    <location>
        <begin position="251"/>
        <end position="274"/>
    </location>
</feature>
<keyword evidence="1" id="KW-1133">Transmembrane helix</keyword>
<dbReference type="PANTHER" id="PTHR13239:SF4">
    <property type="entry name" value="AT25231P"/>
    <property type="match status" value="1"/>
</dbReference>
<proteinExistence type="predicted"/>
<accession>A0ABR2X2L4</accession>
<evidence type="ECO:0000259" key="2">
    <source>
        <dbReference type="SMART" id="SM01292"/>
    </source>
</evidence>